<evidence type="ECO:0000313" key="4">
    <source>
        <dbReference type="Proteomes" id="UP000002668"/>
    </source>
</evidence>
<name>E4ZGF0_LEPMJ</name>
<sequence length="152" mass="17202">MSSTKRRRLERSNEFTSHEDEIAAQSQKIQDLRAKLSNVQTLGQHGLEAAKHQVEMSKVQQECAFVEHQFAISTLEQEIKAAEHKLEITNLKHELGAVKQDLDSAREELVAQRLDAAKLTHPELENQSSILNTTQDLIAPRKGLTRKKSMPL</sequence>
<feature type="compositionally biased region" description="Basic and acidic residues" evidence="2">
    <location>
        <begin position="10"/>
        <end position="21"/>
    </location>
</feature>
<feature type="coiled-coil region" evidence="1">
    <location>
        <begin position="72"/>
        <end position="108"/>
    </location>
</feature>
<feature type="region of interest" description="Disordered" evidence="2">
    <location>
        <begin position="1"/>
        <end position="23"/>
    </location>
</feature>
<evidence type="ECO:0000256" key="1">
    <source>
        <dbReference type="SAM" id="Coils"/>
    </source>
</evidence>
<dbReference type="VEuPathDB" id="FungiDB:LEMA_P064960.1"/>
<keyword evidence="1" id="KW-0175">Coiled coil</keyword>
<accession>E4ZGF0</accession>
<dbReference type="GeneID" id="13291664"/>
<dbReference type="Proteomes" id="UP000002668">
    <property type="component" value="Genome"/>
</dbReference>
<gene>
    <name evidence="3" type="ORF">LEMA_P064960.1</name>
</gene>
<evidence type="ECO:0000313" key="3">
    <source>
        <dbReference type="EMBL" id="CBX90370.1"/>
    </source>
</evidence>
<dbReference type="EMBL" id="FP929064">
    <property type="protein sequence ID" value="CBX90370.1"/>
    <property type="molecule type" value="Genomic_DNA"/>
</dbReference>
<evidence type="ECO:0000256" key="2">
    <source>
        <dbReference type="SAM" id="MobiDB-lite"/>
    </source>
</evidence>
<protein>
    <submittedName>
        <fullName evidence="3">Uncharacterized protein</fullName>
    </submittedName>
</protein>
<dbReference type="HOGENOM" id="CLU_1722690_0_0_1"/>
<dbReference type="InParanoid" id="E4ZGF0"/>
<reference evidence="4" key="1">
    <citation type="journal article" date="2011" name="Nat. Commun.">
        <title>Effector diversification within compartments of the Leptosphaeria maculans genome affected by Repeat-Induced Point mutations.</title>
        <authorList>
            <person name="Rouxel T."/>
            <person name="Grandaubert J."/>
            <person name="Hane J.K."/>
            <person name="Hoede C."/>
            <person name="van de Wouw A.P."/>
            <person name="Couloux A."/>
            <person name="Dominguez V."/>
            <person name="Anthouard V."/>
            <person name="Bally P."/>
            <person name="Bourras S."/>
            <person name="Cozijnsen A.J."/>
            <person name="Ciuffetti L.M."/>
            <person name="Degrave A."/>
            <person name="Dilmaghani A."/>
            <person name="Duret L."/>
            <person name="Fudal I."/>
            <person name="Goodwin S.B."/>
            <person name="Gout L."/>
            <person name="Glaser N."/>
            <person name="Linglin J."/>
            <person name="Kema G.H.J."/>
            <person name="Lapalu N."/>
            <person name="Lawrence C.B."/>
            <person name="May K."/>
            <person name="Meyer M."/>
            <person name="Ollivier B."/>
            <person name="Poulain J."/>
            <person name="Schoch C.L."/>
            <person name="Simon A."/>
            <person name="Spatafora J.W."/>
            <person name="Stachowiak A."/>
            <person name="Turgeon B.G."/>
            <person name="Tyler B.M."/>
            <person name="Vincent D."/>
            <person name="Weissenbach J."/>
            <person name="Amselem J."/>
            <person name="Quesneville H."/>
            <person name="Oliver R.P."/>
            <person name="Wincker P."/>
            <person name="Balesdent M.-H."/>
            <person name="Howlett B.J."/>
        </authorList>
    </citation>
    <scope>NUCLEOTIDE SEQUENCE [LARGE SCALE GENOMIC DNA]</scope>
    <source>
        <strain evidence="4">JN3 / isolate v23.1.3 / race Av1-4-5-6-7-8</strain>
    </source>
</reference>
<dbReference type="RefSeq" id="XP_003833735.1">
    <property type="nucleotide sequence ID" value="XM_003833687.1"/>
</dbReference>
<keyword evidence="4" id="KW-1185">Reference proteome</keyword>
<organism evidence="3 4">
    <name type="scientific">Leptosphaeria maculans (strain JN3 / isolate v23.1.3 / race Av1-4-5-6-7-8)</name>
    <name type="common">Blackleg fungus</name>
    <name type="synonym">Phoma lingam</name>
    <dbReference type="NCBI Taxonomy" id="985895"/>
    <lineage>
        <taxon>Eukaryota</taxon>
        <taxon>Fungi</taxon>
        <taxon>Dikarya</taxon>
        <taxon>Ascomycota</taxon>
        <taxon>Pezizomycotina</taxon>
        <taxon>Dothideomycetes</taxon>
        <taxon>Pleosporomycetidae</taxon>
        <taxon>Pleosporales</taxon>
        <taxon>Pleosporineae</taxon>
        <taxon>Leptosphaeriaceae</taxon>
        <taxon>Plenodomus</taxon>
        <taxon>Plenodomus lingam/Leptosphaeria maculans species complex</taxon>
    </lineage>
</organism>
<dbReference type="AlphaFoldDB" id="E4ZGF0"/>
<proteinExistence type="predicted"/>
<dbReference type="Gene3D" id="1.10.287.1490">
    <property type="match status" value="1"/>
</dbReference>